<dbReference type="FunFam" id="2.60.40.420:FF:000018">
    <property type="entry name" value="Lamin-like protein"/>
    <property type="match status" value="1"/>
</dbReference>
<protein>
    <recommendedName>
        <fullName evidence="7">Phytocyanin domain-containing protein</fullName>
    </recommendedName>
</protein>
<gene>
    <name evidence="8" type="ORF">Taro_019957</name>
</gene>
<feature type="signal peptide" evidence="6">
    <location>
        <begin position="1"/>
        <end position="35"/>
    </location>
</feature>
<evidence type="ECO:0000313" key="8">
    <source>
        <dbReference type="EMBL" id="MQL87398.1"/>
    </source>
</evidence>
<evidence type="ECO:0000256" key="4">
    <source>
        <dbReference type="ARBA" id="ARBA00035011"/>
    </source>
</evidence>
<dbReference type="Pfam" id="PF02298">
    <property type="entry name" value="Cu_bind_like"/>
    <property type="match status" value="1"/>
</dbReference>
<dbReference type="EMBL" id="NMUH01000975">
    <property type="protein sequence ID" value="MQL87398.1"/>
    <property type="molecule type" value="Genomic_DNA"/>
</dbReference>
<proteinExistence type="inferred from homology"/>
<comment type="similarity">
    <text evidence="4">Belongs to the early nodulin-like (ENODL) family.</text>
</comment>
<organism evidence="8 9">
    <name type="scientific">Colocasia esculenta</name>
    <name type="common">Wild taro</name>
    <name type="synonym">Arum esculentum</name>
    <dbReference type="NCBI Taxonomy" id="4460"/>
    <lineage>
        <taxon>Eukaryota</taxon>
        <taxon>Viridiplantae</taxon>
        <taxon>Streptophyta</taxon>
        <taxon>Embryophyta</taxon>
        <taxon>Tracheophyta</taxon>
        <taxon>Spermatophyta</taxon>
        <taxon>Magnoliopsida</taxon>
        <taxon>Liliopsida</taxon>
        <taxon>Araceae</taxon>
        <taxon>Aroideae</taxon>
        <taxon>Colocasieae</taxon>
        <taxon>Colocasia</taxon>
    </lineage>
</organism>
<evidence type="ECO:0000259" key="7">
    <source>
        <dbReference type="PROSITE" id="PS51485"/>
    </source>
</evidence>
<name>A0A843UV34_COLES</name>
<dbReference type="OrthoDB" id="1851979at2759"/>
<dbReference type="PROSITE" id="PS51485">
    <property type="entry name" value="PHYTOCYANIN"/>
    <property type="match status" value="1"/>
</dbReference>
<dbReference type="SUPFAM" id="SSF49503">
    <property type="entry name" value="Cupredoxins"/>
    <property type="match status" value="1"/>
</dbReference>
<keyword evidence="3" id="KW-0325">Glycoprotein</keyword>
<evidence type="ECO:0000256" key="3">
    <source>
        <dbReference type="ARBA" id="ARBA00023180"/>
    </source>
</evidence>
<keyword evidence="2" id="KW-1015">Disulfide bond</keyword>
<feature type="domain" description="Phytocyanin" evidence="7">
    <location>
        <begin position="36"/>
        <end position="136"/>
    </location>
</feature>
<evidence type="ECO:0000256" key="1">
    <source>
        <dbReference type="ARBA" id="ARBA00022729"/>
    </source>
</evidence>
<dbReference type="InterPro" id="IPR008972">
    <property type="entry name" value="Cupredoxin"/>
</dbReference>
<dbReference type="InterPro" id="IPR003245">
    <property type="entry name" value="Phytocyanin_dom"/>
</dbReference>
<reference evidence="8" key="1">
    <citation type="submission" date="2017-07" db="EMBL/GenBank/DDBJ databases">
        <title>Taro Niue Genome Assembly and Annotation.</title>
        <authorList>
            <person name="Atibalentja N."/>
            <person name="Keating K."/>
            <person name="Fields C.J."/>
        </authorList>
    </citation>
    <scope>NUCLEOTIDE SEQUENCE</scope>
    <source>
        <strain evidence="8">Niue_2</strain>
        <tissue evidence="8">Leaf</tissue>
    </source>
</reference>
<dbReference type="PANTHER" id="PTHR33021">
    <property type="entry name" value="BLUE COPPER PROTEIN"/>
    <property type="match status" value="1"/>
</dbReference>
<keyword evidence="9" id="KW-1185">Reference proteome</keyword>
<dbReference type="Gene3D" id="2.60.40.420">
    <property type="entry name" value="Cupredoxins - blue copper proteins"/>
    <property type="match status" value="1"/>
</dbReference>
<comment type="caution">
    <text evidence="8">The sequence shown here is derived from an EMBL/GenBank/DDBJ whole genome shotgun (WGS) entry which is preliminary data.</text>
</comment>
<dbReference type="AlphaFoldDB" id="A0A843UV34"/>
<accession>A0A843UV34</accession>
<evidence type="ECO:0000256" key="2">
    <source>
        <dbReference type="ARBA" id="ARBA00023157"/>
    </source>
</evidence>
<dbReference type="GO" id="GO:0005886">
    <property type="term" value="C:plasma membrane"/>
    <property type="evidence" value="ECO:0007669"/>
    <property type="project" value="TreeGrafter"/>
</dbReference>
<feature type="chain" id="PRO_5032797497" description="Phytocyanin domain-containing protein" evidence="6">
    <location>
        <begin position="36"/>
        <end position="171"/>
    </location>
</feature>
<evidence type="ECO:0000313" key="9">
    <source>
        <dbReference type="Proteomes" id="UP000652761"/>
    </source>
</evidence>
<evidence type="ECO:0000256" key="6">
    <source>
        <dbReference type="SAM" id="SignalP"/>
    </source>
</evidence>
<dbReference type="InterPro" id="IPR039391">
    <property type="entry name" value="Phytocyanin-like"/>
</dbReference>
<dbReference type="SMR" id="A0A843UV34"/>
<dbReference type="Proteomes" id="UP000652761">
    <property type="component" value="Unassembled WGS sequence"/>
</dbReference>
<keyword evidence="1 6" id="KW-0732">Signal</keyword>
<dbReference type="PANTHER" id="PTHR33021:SF214">
    <property type="entry name" value="BLUE COPPER PROTEIN"/>
    <property type="match status" value="1"/>
</dbReference>
<sequence length="171" mass="18250">MASLCGLGRRGAAAAAAAALVFLLALASLPASASAALHVVGDRQKWAPSVNYTEWAARNRFYVSDWLVFYFEKGMYDVVQVRNETAYNHCQADDPVLNWSRGRSFAMQLNHTGPYYFICSRGYCYGGMKLAIQVEALPPPAPAPAPRPSAATAAGPRALWAAAAAALAALL</sequence>
<dbReference type="GO" id="GO:0009055">
    <property type="term" value="F:electron transfer activity"/>
    <property type="evidence" value="ECO:0007669"/>
    <property type="project" value="InterPro"/>
</dbReference>
<comment type="function">
    <text evidence="5">May act as a carbohydrate transporter.</text>
</comment>
<evidence type="ECO:0000256" key="5">
    <source>
        <dbReference type="ARBA" id="ARBA00037626"/>
    </source>
</evidence>